<organism evidence="1 2">
    <name type="scientific">Colletotrichum sojae</name>
    <dbReference type="NCBI Taxonomy" id="2175907"/>
    <lineage>
        <taxon>Eukaryota</taxon>
        <taxon>Fungi</taxon>
        <taxon>Dikarya</taxon>
        <taxon>Ascomycota</taxon>
        <taxon>Pezizomycotina</taxon>
        <taxon>Sordariomycetes</taxon>
        <taxon>Hypocreomycetidae</taxon>
        <taxon>Glomerellales</taxon>
        <taxon>Glomerellaceae</taxon>
        <taxon>Colletotrichum</taxon>
        <taxon>Colletotrichum orchidearum species complex</taxon>
    </lineage>
</organism>
<gene>
    <name evidence="1" type="ORF">CSOJ01_06572</name>
</gene>
<evidence type="ECO:0000313" key="2">
    <source>
        <dbReference type="Proteomes" id="UP000652219"/>
    </source>
</evidence>
<protein>
    <submittedName>
        <fullName evidence="1">Uncharacterized protein</fullName>
    </submittedName>
</protein>
<dbReference type="Proteomes" id="UP000652219">
    <property type="component" value="Unassembled WGS sequence"/>
</dbReference>
<accession>A0A8H6MV00</accession>
<dbReference type="AlphaFoldDB" id="A0A8H6MV00"/>
<name>A0A8H6MV00_9PEZI</name>
<comment type="caution">
    <text evidence="1">The sequence shown here is derived from an EMBL/GenBank/DDBJ whole genome shotgun (WGS) entry which is preliminary data.</text>
</comment>
<evidence type="ECO:0000313" key="1">
    <source>
        <dbReference type="EMBL" id="KAF6810049.1"/>
    </source>
</evidence>
<dbReference type="EMBL" id="WIGN01000092">
    <property type="protein sequence ID" value="KAF6810049.1"/>
    <property type="molecule type" value="Genomic_DNA"/>
</dbReference>
<proteinExistence type="predicted"/>
<keyword evidence="2" id="KW-1185">Reference proteome</keyword>
<reference evidence="1 2" key="1">
    <citation type="journal article" date="2020" name="Phytopathology">
        <title>Genome Sequence Resources of Colletotrichum truncatum, C. plurivorum, C. musicola, and C. sojae: Four Species Pathogenic to Soybean (Glycine max).</title>
        <authorList>
            <person name="Rogerio F."/>
            <person name="Boufleur T.R."/>
            <person name="Ciampi-Guillardi M."/>
            <person name="Sukno S.A."/>
            <person name="Thon M.R."/>
            <person name="Massola Junior N.S."/>
            <person name="Baroncelli R."/>
        </authorList>
    </citation>
    <scope>NUCLEOTIDE SEQUENCE [LARGE SCALE GENOMIC DNA]</scope>
    <source>
        <strain evidence="1 2">LFN0009</strain>
    </source>
</reference>
<sequence length="96" mass="10457">MDAPCTRRAPSSSSFLQKTLLQSTNHASLALDLASQHLLFLGLQIQRILGLPETGIQHLSLRIMTEPRAATPGRGRFLGRSGVAVDDSTQRRSIGY</sequence>